<sequence>MAGTGRVLPVHELKPESTSYANNAPATRWLYLYDTYMKQADKNQATLEDNGWMPAFTIQMI</sequence>
<protein>
    <submittedName>
        <fullName evidence="1">Uncharacterized protein</fullName>
    </submittedName>
</protein>
<evidence type="ECO:0000313" key="1">
    <source>
        <dbReference type="EMBL" id="GCE05271.1"/>
    </source>
</evidence>
<dbReference type="Proteomes" id="UP000287224">
    <property type="component" value="Unassembled WGS sequence"/>
</dbReference>
<evidence type="ECO:0000313" key="2">
    <source>
        <dbReference type="Proteomes" id="UP000287224"/>
    </source>
</evidence>
<comment type="caution">
    <text evidence="1">The sequence shown here is derived from an EMBL/GenBank/DDBJ whole genome shotgun (WGS) entry which is preliminary data.</text>
</comment>
<reference evidence="2" key="1">
    <citation type="submission" date="2018-12" db="EMBL/GenBank/DDBJ databases">
        <title>Tengunoibacter tsumagoiensis gen. nov., sp. nov., Dictyobacter kobayashii sp. nov., D. alpinus sp. nov., and D. joshuensis sp. nov. and description of Dictyobacteraceae fam. nov. within the order Ktedonobacterales isolated from Tengu-no-mugimeshi.</title>
        <authorList>
            <person name="Wang C.M."/>
            <person name="Zheng Y."/>
            <person name="Sakai Y."/>
            <person name="Toyoda A."/>
            <person name="Minakuchi Y."/>
            <person name="Abe K."/>
            <person name="Yokota A."/>
            <person name="Yabe S."/>
        </authorList>
    </citation>
    <scope>NUCLEOTIDE SEQUENCE [LARGE SCALE GENOMIC DNA]</scope>
    <source>
        <strain evidence="2">S-27</strain>
    </source>
</reference>
<keyword evidence="2" id="KW-1185">Reference proteome</keyword>
<gene>
    <name evidence="1" type="ORF">KDAU_26000</name>
</gene>
<organism evidence="1 2">
    <name type="scientific">Dictyobacter aurantiacus</name>
    <dbReference type="NCBI Taxonomy" id="1936993"/>
    <lineage>
        <taxon>Bacteria</taxon>
        <taxon>Bacillati</taxon>
        <taxon>Chloroflexota</taxon>
        <taxon>Ktedonobacteria</taxon>
        <taxon>Ktedonobacterales</taxon>
        <taxon>Dictyobacteraceae</taxon>
        <taxon>Dictyobacter</taxon>
    </lineage>
</organism>
<accession>A0A401ZEG4</accession>
<name>A0A401ZEG4_9CHLR</name>
<dbReference type="AlphaFoldDB" id="A0A401ZEG4"/>
<dbReference type="EMBL" id="BIFQ01000001">
    <property type="protein sequence ID" value="GCE05271.1"/>
    <property type="molecule type" value="Genomic_DNA"/>
</dbReference>
<proteinExistence type="predicted"/>